<dbReference type="AlphaFoldDB" id="A0A0F9AXA6"/>
<reference evidence="3" key="1">
    <citation type="journal article" date="2015" name="Nature">
        <title>Complex archaea that bridge the gap between prokaryotes and eukaryotes.</title>
        <authorList>
            <person name="Spang A."/>
            <person name="Saw J.H."/>
            <person name="Jorgensen S.L."/>
            <person name="Zaremba-Niedzwiedzka K."/>
            <person name="Martijn J."/>
            <person name="Lind A.E."/>
            <person name="van Eijk R."/>
            <person name="Schleper C."/>
            <person name="Guy L."/>
            <person name="Ettema T.J."/>
        </authorList>
    </citation>
    <scope>NUCLEOTIDE SEQUENCE</scope>
</reference>
<evidence type="ECO:0008006" key="4">
    <source>
        <dbReference type="Google" id="ProtNLM"/>
    </source>
</evidence>
<dbReference type="InterPro" id="IPR036844">
    <property type="entry name" value="Hint_dom_sf"/>
</dbReference>
<feature type="domain" description="HNH nuclease" evidence="2">
    <location>
        <begin position="271"/>
        <end position="322"/>
    </location>
</feature>
<name>A0A0F9AXA6_9ZZZZ</name>
<dbReference type="InterPro" id="IPR030934">
    <property type="entry name" value="Intein_C"/>
</dbReference>
<dbReference type="EMBL" id="LAZR01040541">
    <property type="protein sequence ID" value="KKL14234.1"/>
    <property type="molecule type" value="Genomic_DNA"/>
</dbReference>
<dbReference type="SMART" id="SM00306">
    <property type="entry name" value="HintN"/>
    <property type="match status" value="1"/>
</dbReference>
<dbReference type="GO" id="GO:0003676">
    <property type="term" value="F:nucleic acid binding"/>
    <property type="evidence" value="ECO:0007669"/>
    <property type="project" value="InterPro"/>
</dbReference>
<gene>
    <name evidence="3" type="ORF">LCGC14_2517760</name>
</gene>
<evidence type="ECO:0000259" key="1">
    <source>
        <dbReference type="SMART" id="SM00306"/>
    </source>
</evidence>
<dbReference type="Pfam" id="PF14890">
    <property type="entry name" value="Intein_splicing"/>
    <property type="match status" value="1"/>
</dbReference>
<dbReference type="CDD" id="cd00085">
    <property type="entry name" value="HNHc"/>
    <property type="match status" value="1"/>
</dbReference>
<dbReference type="CDD" id="cd00081">
    <property type="entry name" value="Hint"/>
    <property type="match status" value="1"/>
</dbReference>
<dbReference type="Gene3D" id="2.170.16.10">
    <property type="entry name" value="Hedgehog/Intein (Hint) domain"/>
    <property type="match status" value="1"/>
</dbReference>
<dbReference type="InterPro" id="IPR006141">
    <property type="entry name" value="Intein_N"/>
</dbReference>
<feature type="non-terminal residue" evidence="3">
    <location>
        <position position="1"/>
    </location>
</feature>
<dbReference type="GO" id="GO:0016539">
    <property type="term" value="P:intein-mediated protein splicing"/>
    <property type="evidence" value="ECO:0007669"/>
    <property type="project" value="InterPro"/>
</dbReference>
<evidence type="ECO:0000259" key="2">
    <source>
        <dbReference type="SMART" id="SM00507"/>
    </source>
</evidence>
<dbReference type="InterPro" id="IPR003615">
    <property type="entry name" value="HNH_nuc"/>
</dbReference>
<comment type="caution">
    <text evidence="3">The sequence shown here is derived from an EMBL/GenBank/DDBJ whole genome shotgun (WGS) entry which is preliminary data.</text>
</comment>
<accession>A0A0F9AXA6</accession>
<organism evidence="3">
    <name type="scientific">marine sediment metagenome</name>
    <dbReference type="NCBI Taxonomy" id="412755"/>
    <lineage>
        <taxon>unclassified sequences</taxon>
        <taxon>metagenomes</taxon>
        <taxon>ecological metagenomes</taxon>
    </lineage>
</organism>
<dbReference type="GO" id="GO:0008270">
    <property type="term" value="F:zinc ion binding"/>
    <property type="evidence" value="ECO:0007669"/>
    <property type="project" value="InterPro"/>
</dbReference>
<sequence length="492" mass="54907">VVPQHYIPEYGSVQMLFKSGPPATVIKSDDTLRDDITDREIVVGGYASPQVIDREKHLIQKEAMIKDLPRFLAEPLYANAMILHCLAPETMIRTTTGLRAIETIKRGDKVFTHRGRSQKVLNAIHHKGHTEVLVLVLANGQEIRITDQHPILTVGRGWVPAGELTTEDVLHHLISPSRRRWKLADAHPKNWMFKGSNAHLKNRNNEPMRKAGRAVGLSRIGALVTAAQRKGRTWLDAYGHDRSNYGGNAGENHPNWKGGRPRKGYNWDWDIVRAAILARDGACVHCGVEESPTRGLSVHHIDENRQNDSPDNLITLCDSDHSRVGRGTLILANGVEIVRIDKEPYSGEVYNLEVAEDYTYAGDGIIYHNSNVQVGQVLSEWANPKTGKTYKTQVDDIGLFCIIRIRTDQYRPKIVDKVVEDIEKGNLQAFSISGDAPLDSRQHKCADGECFWIIPSIEFYEITICEEGVNQGAKLMILSKSCADGKCGLVAK</sequence>
<dbReference type="NCBIfam" id="TIGR01445">
    <property type="entry name" value="intein_Nterm"/>
    <property type="match status" value="1"/>
</dbReference>
<feature type="domain" description="Hint" evidence="1">
    <location>
        <begin position="83"/>
        <end position="174"/>
    </location>
</feature>
<feature type="non-terminal residue" evidence="3">
    <location>
        <position position="492"/>
    </location>
</feature>
<dbReference type="SUPFAM" id="SSF51294">
    <property type="entry name" value="Hedgehog/intein (Hint) domain"/>
    <property type="match status" value="1"/>
</dbReference>
<dbReference type="GO" id="GO:0004519">
    <property type="term" value="F:endonuclease activity"/>
    <property type="evidence" value="ECO:0007669"/>
    <property type="project" value="InterPro"/>
</dbReference>
<protein>
    <recommendedName>
        <fullName evidence="4">Intein C-terminal splicing domain-containing protein</fullName>
    </recommendedName>
</protein>
<dbReference type="InterPro" id="IPR003587">
    <property type="entry name" value="Hint_dom_N"/>
</dbReference>
<dbReference type="SMART" id="SM00507">
    <property type="entry name" value="HNHc"/>
    <property type="match status" value="1"/>
</dbReference>
<proteinExistence type="predicted"/>
<evidence type="ECO:0000313" key="3">
    <source>
        <dbReference type="EMBL" id="KKL14234.1"/>
    </source>
</evidence>
<dbReference type="NCBIfam" id="TIGR01443">
    <property type="entry name" value="intein_Cterm"/>
    <property type="match status" value="1"/>
</dbReference>
<dbReference type="PROSITE" id="PS50817">
    <property type="entry name" value="INTEIN_N_TER"/>
    <property type="match status" value="1"/>
</dbReference>